<evidence type="ECO:0000256" key="10">
    <source>
        <dbReference type="ARBA" id="ARBA00032509"/>
    </source>
</evidence>
<organism evidence="17 18">
    <name type="scientific">Scheffersomyces spartinae</name>
    <dbReference type="NCBI Taxonomy" id="45513"/>
    <lineage>
        <taxon>Eukaryota</taxon>
        <taxon>Fungi</taxon>
        <taxon>Dikarya</taxon>
        <taxon>Ascomycota</taxon>
        <taxon>Saccharomycotina</taxon>
        <taxon>Pichiomycetes</taxon>
        <taxon>Debaryomycetaceae</taxon>
        <taxon>Scheffersomyces</taxon>
    </lineage>
</organism>
<evidence type="ECO:0000256" key="12">
    <source>
        <dbReference type="ARBA" id="ARBA00048778"/>
    </source>
</evidence>
<gene>
    <name evidence="17" type="primary">PEX1</name>
    <name evidence="17" type="ORF">KQ657_001719</name>
</gene>
<evidence type="ECO:0000256" key="6">
    <source>
        <dbReference type="ARBA" id="ARBA00022801"/>
    </source>
</evidence>
<reference evidence="17" key="1">
    <citation type="submission" date="2021-03" db="EMBL/GenBank/DDBJ databases">
        <authorList>
            <person name="Palmer J.M."/>
        </authorList>
    </citation>
    <scope>NUCLEOTIDE SEQUENCE</scope>
    <source>
        <strain evidence="17">ARV_011</strain>
    </source>
</reference>
<keyword evidence="6" id="KW-0378">Hydrolase</keyword>
<evidence type="ECO:0000256" key="7">
    <source>
        <dbReference type="ARBA" id="ARBA00022840"/>
    </source>
</evidence>
<dbReference type="SUPFAM" id="SSF52540">
    <property type="entry name" value="P-loop containing nucleoside triphosphate hydrolases"/>
    <property type="match status" value="2"/>
</dbReference>
<dbReference type="Gene3D" id="3.40.50.300">
    <property type="entry name" value="P-loop containing nucleotide triphosphate hydrolases"/>
    <property type="match status" value="2"/>
</dbReference>
<dbReference type="PANTHER" id="PTHR23077">
    <property type="entry name" value="AAA-FAMILY ATPASE"/>
    <property type="match status" value="1"/>
</dbReference>
<dbReference type="GO" id="GO:0005524">
    <property type="term" value="F:ATP binding"/>
    <property type="evidence" value="ECO:0007669"/>
    <property type="project" value="UniProtKB-KW"/>
</dbReference>
<evidence type="ECO:0000256" key="15">
    <source>
        <dbReference type="SAM" id="MobiDB-lite"/>
    </source>
</evidence>
<dbReference type="InterPro" id="IPR050168">
    <property type="entry name" value="AAA_ATPase_domain"/>
</dbReference>
<keyword evidence="8" id="KW-0653">Protein transport</keyword>
<evidence type="ECO:0000256" key="5">
    <source>
        <dbReference type="ARBA" id="ARBA00022741"/>
    </source>
</evidence>
<dbReference type="GO" id="GO:0016558">
    <property type="term" value="P:protein import into peroxisome matrix"/>
    <property type="evidence" value="ECO:0007669"/>
    <property type="project" value="TreeGrafter"/>
</dbReference>
<dbReference type="Pfam" id="PF09262">
    <property type="entry name" value="PEX-1N"/>
    <property type="match status" value="1"/>
</dbReference>
<comment type="caution">
    <text evidence="17">The sequence shown here is derived from an EMBL/GenBank/DDBJ whole genome shotgun (WGS) entry which is preliminary data.</text>
</comment>
<proteinExistence type="inferred from homology"/>
<dbReference type="Pfam" id="PF00004">
    <property type="entry name" value="AAA"/>
    <property type="match status" value="2"/>
</dbReference>
<dbReference type="PROSITE" id="PS00674">
    <property type="entry name" value="AAA"/>
    <property type="match status" value="1"/>
</dbReference>
<comment type="similarity">
    <text evidence="2">Belongs to the AAA ATPase family.</text>
</comment>
<dbReference type="InterPro" id="IPR003960">
    <property type="entry name" value="ATPase_AAA_CS"/>
</dbReference>
<dbReference type="InterPro" id="IPR015342">
    <property type="entry name" value="PEX1-N_C-lobe"/>
</dbReference>
<evidence type="ECO:0000256" key="8">
    <source>
        <dbReference type="ARBA" id="ARBA00022927"/>
    </source>
</evidence>
<evidence type="ECO:0000256" key="14">
    <source>
        <dbReference type="ARBA" id="ARBA00081751"/>
    </source>
</evidence>
<dbReference type="InterPro" id="IPR003593">
    <property type="entry name" value="AAA+_ATPase"/>
</dbReference>
<dbReference type="Gene3D" id="1.10.8.60">
    <property type="match status" value="2"/>
</dbReference>
<dbReference type="PANTHER" id="PTHR23077:SF12">
    <property type="entry name" value="PEROXISOMAL ATPASE PEX1"/>
    <property type="match status" value="1"/>
</dbReference>
<feature type="domain" description="AAA+ ATPase" evidence="16">
    <location>
        <begin position="734"/>
        <end position="869"/>
    </location>
</feature>
<comment type="function">
    <text evidence="13">Component of the PEX1-PEX6 AAA ATPase complex involved in peroxisome biosynthesis. The complex acts as a protein dislocase complex that mediates the ATP-dependent extraction of the PEX5 receptor from peroxisomal membranes, an essential step for PEX5 recycling. Specifically recognizes PEX5 monoubiquitinated at 'Cys-6', and pulls it out of the peroxisome lumen through the PEX2-PEX10-PEX12 retrotranslocation channel. Extraction by the PEX1-PEX6 AAA ATPase complex is accompanied by unfolding of the TPR repeats and release of bound cargo from PEX5.</text>
</comment>
<dbReference type="SUPFAM" id="SSF54585">
    <property type="entry name" value="Cdc48 domain 2-like"/>
    <property type="match status" value="1"/>
</dbReference>
<dbReference type="OrthoDB" id="2187at2759"/>
<dbReference type="CDD" id="cd19526">
    <property type="entry name" value="RecA-like_PEX1_r2"/>
    <property type="match status" value="1"/>
</dbReference>
<evidence type="ECO:0000256" key="4">
    <source>
        <dbReference type="ARBA" id="ARBA00022593"/>
    </source>
</evidence>
<dbReference type="Gene3D" id="3.10.330.10">
    <property type="match status" value="1"/>
</dbReference>
<dbReference type="InterPro" id="IPR027417">
    <property type="entry name" value="P-loop_NTPase"/>
</dbReference>
<feature type="domain" description="AAA+ ATPase" evidence="16">
    <location>
        <begin position="464"/>
        <end position="602"/>
    </location>
</feature>
<evidence type="ECO:0000259" key="16">
    <source>
        <dbReference type="SMART" id="SM00382"/>
    </source>
</evidence>
<name>A0A9P7V7N8_9ASCO</name>
<dbReference type="InterPro" id="IPR041569">
    <property type="entry name" value="AAA_lid_3"/>
</dbReference>
<evidence type="ECO:0000256" key="3">
    <source>
        <dbReference type="ARBA" id="ARBA00022448"/>
    </source>
</evidence>
<evidence type="ECO:0000313" key="17">
    <source>
        <dbReference type="EMBL" id="KAG7192618.1"/>
    </source>
</evidence>
<evidence type="ECO:0000256" key="2">
    <source>
        <dbReference type="ARBA" id="ARBA00006914"/>
    </source>
</evidence>
<dbReference type="GeneID" id="66115093"/>
<dbReference type="EMBL" id="JAHMUF010000017">
    <property type="protein sequence ID" value="KAG7192618.1"/>
    <property type="molecule type" value="Genomic_DNA"/>
</dbReference>
<evidence type="ECO:0000256" key="13">
    <source>
        <dbReference type="ARBA" id="ARBA00059626"/>
    </source>
</evidence>
<evidence type="ECO:0000256" key="1">
    <source>
        <dbReference type="ARBA" id="ARBA00004370"/>
    </source>
</evidence>
<keyword evidence="9" id="KW-0472">Membrane</keyword>
<dbReference type="GO" id="GO:0005778">
    <property type="term" value="C:peroxisomal membrane"/>
    <property type="evidence" value="ECO:0007669"/>
    <property type="project" value="TreeGrafter"/>
</dbReference>
<dbReference type="GO" id="GO:0005829">
    <property type="term" value="C:cytosol"/>
    <property type="evidence" value="ECO:0007669"/>
    <property type="project" value="TreeGrafter"/>
</dbReference>
<dbReference type="Pfam" id="PF17862">
    <property type="entry name" value="AAA_lid_3"/>
    <property type="match status" value="1"/>
</dbReference>
<evidence type="ECO:0000313" key="18">
    <source>
        <dbReference type="Proteomes" id="UP000790833"/>
    </source>
</evidence>
<comment type="subcellular location">
    <subcellularLocation>
        <location evidence="1">Membrane</location>
    </subcellularLocation>
</comment>
<dbReference type="FunFam" id="3.40.50.300:FF:000149">
    <property type="entry name" value="Nuclear valosin-containing protein-like"/>
    <property type="match status" value="1"/>
</dbReference>
<dbReference type="SMART" id="SM00382">
    <property type="entry name" value="AAA"/>
    <property type="match status" value="2"/>
</dbReference>
<evidence type="ECO:0000256" key="9">
    <source>
        <dbReference type="ARBA" id="ARBA00023136"/>
    </source>
</evidence>
<dbReference type="AlphaFoldDB" id="A0A9P7V7N8"/>
<keyword evidence="18" id="KW-1185">Reference proteome</keyword>
<accession>A0A9P7V7N8</accession>
<dbReference type="InterPro" id="IPR003959">
    <property type="entry name" value="ATPase_AAA_core"/>
</dbReference>
<dbReference type="InterPro" id="IPR029067">
    <property type="entry name" value="CDC48_domain_2-like_sf"/>
</dbReference>
<evidence type="ECO:0000256" key="11">
    <source>
        <dbReference type="ARBA" id="ARBA00034532"/>
    </source>
</evidence>
<sequence length="1052" mass="116460">MNNHRLEIELRGLRSNLVNLPNDLCTILFNADIKVQDVVIEIVAAKGQKWYAGWSGQVSGAPKTLEMDPTFAQSLQLSGKEKITVNLKLNPFESSEVIVEPVSSSDWELTELHSQTIQDKLLSQTRCVALHQPLIAYPTPTTCAHYIVTDLGNPEMTFVKLAPFCDLAIKPKMRVKKSDFTPAKSVKSVASNDDSANNPSVVKRGISLPHNLFEICSIVDYEVYVNGEEVMHVLERPEFVLVAIVPGPTYKWNRAPAASETKDKEKENVTAAVLNENKRVIAKLVHFPSAPKNTIGLSEKLAIALGVENEVGSMVLLLSAVSCVSKRPGTFTIHPYITATRRNNQLSLNERKEEATRLADALTNYFYKGKTPLSASPLTNYLKLPIIPGILPHGGLLKFKRNDAYSTWVKPHNGKKPSKIEIGEELLRSVSFIQEFRIESNYSNEAIGLDSIISGIVDSIAISPNSSTLVHGNAGSGKTLILQLVSEKLNSEHGYHTKYIACETIMNENANQLMGRFTKWIQECNWSKPSLLILDNLDKILPCEIEHGDSGVSVQLSEFLISQIQRVQAQNHSNLSLLLSSTSKESLNKLLLQCHLVDDFLHLSAPDKNIRLQIIETYLGTKLNCEIKFDVMDAVSETEGYLPNDLKILCDRIFHEVLVEKAQKKIPTLAATKKHLEKAIIGYVPSNLRGVKLEKSSTSWEDIGGLKGAKDLLLETLEWPTKYAPIFANCPLRLRSGILLYGYPGCGKTLLASAVAGQCGLNFISIKGPEILNKYIGASEQSVRELFERAQAAKPCILFFDEFDSIAPKRGHDSTGVTDRVVNQMLTQMDGAEGLDGVYVLAATSRPDLIDSALLRPGRLDKSVICDMPNYEDRLDILKCVAADMDFEDDVNLREIAEKTAGFSGADMQGLGYNAYLKAVHVKLSKDEEQLMVGASASSGDENTREFLYVSSEKLKKASLRPSERLQILKQIEQIFNSKNTENNKNKTSNNDVKIPISHQNFVDSLEETKPSISVKERLKLDNIYSQFVSDRDGNMPDGSASNDIGARTSLM</sequence>
<dbReference type="GO" id="GO:0016887">
    <property type="term" value="F:ATP hydrolysis activity"/>
    <property type="evidence" value="ECO:0007669"/>
    <property type="project" value="InterPro"/>
</dbReference>
<comment type="catalytic activity">
    <reaction evidence="12">
        <text>ATP + H2O = ADP + phosphate + H(+)</text>
        <dbReference type="Rhea" id="RHEA:13065"/>
        <dbReference type="ChEBI" id="CHEBI:15377"/>
        <dbReference type="ChEBI" id="CHEBI:15378"/>
        <dbReference type="ChEBI" id="CHEBI:30616"/>
        <dbReference type="ChEBI" id="CHEBI:43474"/>
        <dbReference type="ChEBI" id="CHEBI:456216"/>
    </reaction>
    <physiologicalReaction direction="left-to-right" evidence="12">
        <dbReference type="Rhea" id="RHEA:13066"/>
    </physiologicalReaction>
</comment>
<dbReference type="SUPFAM" id="SSF50692">
    <property type="entry name" value="ADC-like"/>
    <property type="match status" value="1"/>
</dbReference>
<dbReference type="InterPro" id="IPR009010">
    <property type="entry name" value="Asp_de-COase-like_dom_sf"/>
</dbReference>
<feature type="region of interest" description="Disordered" evidence="15">
    <location>
        <begin position="1031"/>
        <end position="1052"/>
    </location>
</feature>
<keyword evidence="4" id="KW-0962">Peroxisome biogenesis</keyword>
<dbReference type="RefSeq" id="XP_043048168.1">
    <property type="nucleotide sequence ID" value="XM_043192504.1"/>
</dbReference>
<keyword evidence="5" id="KW-0547">Nucleotide-binding</keyword>
<protein>
    <recommendedName>
        <fullName evidence="11">Peroxisomal ATPase PEX1</fullName>
    </recommendedName>
    <alternativeName>
        <fullName evidence="10">Peroxin-1</fullName>
    </alternativeName>
    <alternativeName>
        <fullName evidence="14">Peroxisome biosynthesis protein PAS1</fullName>
    </alternativeName>
</protein>
<keyword evidence="7" id="KW-0067">ATP-binding</keyword>
<keyword evidence="3" id="KW-0813">Transport</keyword>
<dbReference type="Proteomes" id="UP000790833">
    <property type="component" value="Unassembled WGS sequence"/>
</dbReference>